<dbReference type="RefSeq" id="WP_092686783.1">
    <property type="nucleotide sequence ID" value="NZ_FOGU01000001.1"/>
</dbReference>
<dbReference type="FunFam" id="3.30.565.10:FF:000006">
    <property type="entry name" value="Sensor histidine kinase WalK"/>
    <property type="match status" value="1"/>
</dbReference>
<dbReference type="Pfam" id="PF02518">
    <property type="entry name" value="HATPase_c"/>
    <property type="match status" value="1"/>
</dbReference>
<dbReference type="InterPro" id="IPR003661">
    <property type="entry name" value="HisK_dim/P_dom"/>
</dbReference>
<evidence type="ECO:0000256" key="7">
    <source>
        <dbReference type="ARBA" id="ARBA00022741"/>
    </source>
</evidence>
<dbReference type="InterPro" id="IPR005467">
    <property type="entry name" value="His_kinase_dom"/>
</dbReference>
<dbReference type="SMART" id="SM00388">
    <property type="entry name" value="HisKA"/>
    <property type="match status" value="1"/>
</dbReference>
<keyword evidence="4" id="KW-1003">Cell membrane</keyword>
<dbReference type="OrthoDB" id="9813151at2"/>
<dbReference type="PANTHER" id="PTHR45453:SF1">
    <property type="entry name" value="PHOSPHATE REGULON SENSOR PROTEIN PHOR"/>
    <property type="match status" value="1"/>
</dbReference>
<dbReference type="Gene3D" id="3.30.450.20">
    <property type="entry name" value="PAS domain"/>
    <property type="match status" value="1"/>
</dbReference>
<dbReference type="SMART" id="SM00387">
    <property type="entry name" value="HATPase_c"/>
    <property type="match status" value="1"/>
</dbReference>
<dbReference type="AlphaFoldDB" id="A0A1H9PA84"/>
<dbReference type="PRINTS" id="PR00344">
    <property type="entry name" value="BCTRLSENSOR"/>
</dbReference>
<evidence type="ECO:0000256" key="4">
    <source>
        <dbReference type="ARBA" id="ARBA00022475"/>
    </source>
</evidence>
<dbReference type="CDD" id="cd00082">
    <property type="entry name" value="HisKA"/>
    <property type="match status" value="1"/>
</dbReference>
<dbReference type="PANTHER" id="PTHR45453">
    <property type="entry name" value="PHOSPHATE REGULON SENSOR PROTEIN PHOR"/>
    <property type="match status" value="1"/>
</dbReference>
<accession>A0A1H9PA84</accession>
<dbReference type="Gene3D" id="3.30.565.10">
    <property type="entry name" value="Histidine kinase-like ATPase, C-terminal domain"/>
    <property type="match status" value="1"/>
</dbReference>
<dbReference type="GO" id="GO:0005886">
    <property type="term" value="C:plasma membrane"/>
    <property type="evidence" value="ECO:0007669"/>
    <property type="project" value="UniProtKB-SubCell"/>
</dbReference>
<gene>
    <name evidence="13" type="ORF">SAMN04490244_10192</name>
</gene>
<dbReference type="Gene3D" id="1.10.287.130">
    <property type="match status" value="1"/>
</dbReference>
<keyword evidence="14" id="KW-1185">Reference proteome</keyword>
<dbReference type="GO" id="GO:0016036">
    <property type="term" value="P:cellular response to phosphate starvation"/>
    <property type="evidence" value="ECO:0007669"/>
    <property type="project" value="TreeGrafter"/>
</dbReference>
<dbReference type="GO" id="GO:0000155">
    <property type="term" value="F:phosphorelay sensor kinase activity"/>
    <property type="evidence" value="ECO:0007669"/>
    <property type="project" value="InterPro"/>
</dbReference>
<name>A0A1H9PA84_9RHOB</name>
<keyword evidence="5" id="KW-0597">Phosphoprotein</keyword>
<comment type="subcellular location">
    <subcellularLocation>
        <location evidence="2">Cell membrane</location>
    </subcellularLocation>
</comment>
<dbReference type="InterPro" id="IPR050351">
    <property type="entry name" value="BphY/WalK/GraS-like"/>
</dbReference>
<evidence type="ECO:0000259" key="12">
    <source>
        <dbReference type="PROSITE" id="PS50109"/>
    </source>
</evidence>
<proteinExistence type="predicted"/>
<keyword evidence="11" id="KW-0472">Membrane</keyword>
<dbReference type="InterPro" id="IPR003594">
    <property type="entry name" value="HATPase_dom"/>
</dbReference>
<feature type="domain" description="Histidine kinase" evidence="12">
    <location>
        <begin position="123"/>
        <end position="348"/>
    </location>
</feature>
<comment type="catalytic activity">
    <reaction evidence="1">
        <text>ATP + protein L-histidine = ADP + protein N-phospho-L-histidine.</text>
        <dbReference type="EC" id="2.7.13.3"/>
    </reaction>
</comment>
<dbReference type="InterPro" id="IPR036097">
    <property type="entry name" value="HisK_dim/P_sf"/>
</dbReference>
<keyword evidence="7" id="KW-0547">Nucleotide-binding</keyword>
<keyword evidence="6" id="KW-0808">Transferase</keyword>
<evidence type="ECO:0000256" key="5">
    <source>
        <dbReference type="ARBA" id="ARBA00022553"/>
    </source>
</evidence>
<dbReference type="SUPFAM" id="SSF55874">
    <property type="entry name" value="ATPase domain of HSP90 chaperone/DNA topoisomerase II/histidine kinase"/>
    <property type="match status" value="1"/>
</dbReference>
<dbReference type="EMBL" id="FOGU01000001">
    <property type="protein sequence ID" value="SER45108.1"/>
    <property type="molecule type" value="Genomic_DNA"/>
</dbReference>
<evidence type="ECO:0000256" key="3">
    <source>
        <dbReference type="ARBA" id="ARBA00012438"/>
    </source>
</evidence>
<dbReference type="EC" id="2.7.13.3" evidence="3"/>
<reference evidence="13 14" key="1">
    <citation type="submission" date="2016-10" db="EMBL/GenBank/DDBJ databases">
        <authorList>
            <person name="de Groot N.N."/>
        </authorList>
    </citation>
    <scope>NUCLEOTIDE SEQUENCE [LARGE SCALE GENOMIC DNA]</scope>
    <source>
        <strain evidence="13 14">DSM 23042</strain>
    </source>
</reference>
<protein>
    <recommendedName>
        <fullName evidence="3">histidine kinase</fullName>
        <ecNumber evidence="3">2.7.13.3</ecNumber>
    </recommendedName>
</protein>
<dbReference type="FunFam" id="1.10.287.130:FF:000008">
    <property type="entry name" value="Two-component sensor histidine kinase"/>
    <property type="match status" value="1"/>
</dbReference>
<evidence type="ECO:0000256" key="1">
    <source>
        <dbReference type="ARBA" id="ARBA00000085"/>
    </source>
</evidence>
<dbReference type="GO" id="GO:0004721">
    <property type="term" value="F:phosphoprotein phosphatase activity"/>
    <property type="evidence" value="ECO:0007669"/>
    <property type="project" value="TreeGrafter"/>
</dbReference>
<evidence type="ECO:0000256" key="10">
    <source>
        <dbReference type="ARBA" id="ARBA00023012"/>
    </source>
</evidence>
<evidence type="ECO:0000313" key="14">
    <source>
        <dbReference type="Proteomes" id="UP000198885"/>
    </source>
</evidence>
<dbReference type="SUPFAM" id="SSF47384">
    <property type="entry name" value="Homodimeric domain of signal transducing histidine kinase"/>
    <property type="match status" value="1"/>
</dbReference>
<dbReference type="InterPro" id="IPR004358">
    <property type="entry name" value="Sig_transdc_His_kin-like_C"/>
</dbReference>
<dbReference type="PROSITE" id="PS50109">
    <property type="entry name" value="HIS_KIN"/>
    <property type="match status" value="1"/>
</dbReference>
<organism evidence="13 14">
    <name type="scientific">Tranquillimonas rosea</name>
    <dbReference type="NCBI Taxonomy" id="641238"/>
    <lineage>
        <taxon>Bacteria</taxon>
        <taxon>Pseudomonadati</taxon>
        <taxon>Pseudomonadota</taxon>
        <taxon>Alphaproteobacteria</taxon>
        <taxon>Rhodobacterales</taxon>
        <taxon>Roseobacteraceae</taxon>
        <taxon>Tranquillimonas</taxon>
    </lineage>
</organism>
<keyword evidence="9" id="KW-0067">ATP-binding</keyword>
<evidence type="ECO:0000256" key="8">
    <source>
        <dbReference type="ARBA" id="ARBA00022777"/>
    </source>
</evidence>
<sequence length="351" mass="38351">MDLTDLGTVLTGLSRPALAISNDERIAAANEPARALFGPNLVGRHYITALRQPSILDCVEQVLKRRTRRGTAQYLLTDRGRDTTWDAAAALVSLGEAEGVLLSFEDVTPMHEAGQMRRDFVANVSHELRTPLTALLGFIETLKGAAKDDAVARDRFLSIMEKEATRMNRLVSDLLSLSRVEADERLRPTDRLDLAALIRSVQSVLASMAEDRGAQIVLEGFDEPIGIPGDSDQLKQVFTNLVENALKYGPAGGTVTVHARVDPRDPALRGPAVRVSVIDEGEGIDALHIPRLTERFYRVDSHRSREMGGTGLGLAIVKHIVNRHRGRLRVDSTLGEGSAFRVVLPMGDAFP</sequence>
<dbReference type="Pfam" id="PF00512">
    <property type="entry name" value="HisKA"/>
    <property type="match status" value="1"/>
</dbReference>
<evidence type="ECO:0000256" key="2">
    <source>
        <dbReference type="ARBA" id="ARBA00004236"/>
    </source>
</evidence>
<keyword evidence="8 13" id="KW-0418">Kinase</keyword>
<dbReference type="STRING" id="641238.SAMN04490244_10192"/>
<evidence type="ECO:0000256" key="11">
    <source>
        <dbReference type="ARBA" id="ARBA00023136"/>
    </source>
</evidence>
<dbReference type="InterPro" id="IPR036890">
    <property type="entry name" value="HATPase_C_sf"/>
</dbReference>
<evidence type="ECO:0000256" key="9">
    <source>
        <dbReference type="ARBA" id="ARBA00022840"/>
    </source>
</evidence>
<evidence type="ECO:0000256" key="6">
    <source>
        <dbReference type="ARBA" id="ARBA00022679"/>
    </source>
</evidence>
<dbReference type="GO" id="GO:0005524">
    <property type="term" value="F:ATP binding"/>
    <property type="evidence" value="ECO:0007669"/>
    <property type="project" value="UniProtKB-KW"/>
</dbReference>
<keyword evidence="10" id="KW-0902">Two-component regulatory system</keyword>
<evidence type="ECO:0000313" key="13">
    <source>
        <dbReference type="EMBL" id="SER45108.1"/>
    </source>
</evidence>
<dbReference type="Proteomes" id="UP000198885">
    <property type="component" value="Unassembled WGS sequence"/>
</dbReference>